<dbReference type="SMART" id="SM00386">
    <property type="entry name" value="HAT"/>
    <property type="match status" value="5"/>
</dbReference>
<dbReference type="SUPFAM" id="SSF52540">
    <property type="entry name" value="P-loop containing nucleoside triphosphate hydrolases"/>
    <property type="match status" value="1"/>
</dbReference>
<feature type="repeat" description="TPR" evidence="2">
    <location>
        <begin position="740"/>
        <end position="773"/>
    </location>
</feature>
<evidence type="ECO:0000256" key="1">
    <source>
        <dbReference type="ARBA" id="ARBA00023125"/>
    </source>
</evidence>
<dbReference type="InterPro" id="IPR011990">
    <property type="entry name" value="TPR-like_helical_dom_sf"/>
</dbReference>
<sequence length="1036" mass="115965">MNTHHHYNPDWLSDDALIANFVARQSDFTFLRGELARVPLAGSAQHYLLVGVRGAGKTTLLKRLAVAIRREPELNDHLIALSFPEELYQVKNLADFWWAACEALVDELDRMKLDNAANDLSDKIEQRKQKANKDKLSSDAGFQLLQQTCAQLQRRPVLLVDNLDMVFDRIDTAGRKLKDPHSATYWELREALSTSTSPLVIGGSVRISAPFKDYDKAFYDFFVPKRLGKLGLDEVREVLERMADAQGMPDVKLRLRARPGRIETLFELTGGNPRALGLIFDLLRNGPTSRAVEDFERLMDITTPYYKARIEDLSEQAQVIMHALAIHQSDTDLQFGPIASEIGNHTGLPTTTVSAQLGILENEGLVEKSAAHGRTQYRIAEQLFRLWLQMRSNRRIRQNVIALTRFFEAMYDAEELQAILRAHEEANPLAEAKFAFALAAMRDVAAARRNDLEAFGVARLRLHVANDGGKMSDYIADTDPALRHLPTEDERNAQDEWVLWLNKGHSAIQNNEFVVAETAFHKAIEIAPMKTTPLIHLGALLADNLNRYNEAYVLLERAIAIDPHDVLPWLIMGNAMSAGQGRHDDAEHVFRKGIEANPADARPCTMLAMLLEDKFGRYAEAAEFYQKSLELDPTDAQTWALFGDMLSQKTTRYNEAKQALLNAVDMNPDITWAWSALTKLLSDQLGAPEEAEATLETATKLNPGNAWIWMVYGNLLLEESRYPEAEVALRKALDLAPNDAGAWTILGSILTTMEIDDRAEEALRQALFIEPASWQALTTLGILLARDANRWTEAEDCLRRAVDSAPTQPLAWNTLGSLLANMPKRHEEAESAFRKVIQLSPENAHAWNDLGTLLADDPQRHAEAEMAYRKATAIDPNFADPWKNLGILLEGSNLDQALAAYERGLELEDTDDPYVRSRLRELKAQIAIADSQKAIDANDLQALRSSLATLLENPEDIATILVSERFVEGLLAQSLANHESAATLLATMRALGYKKYSRPLLLAFEAIIENRADMLSELEPEIQGAAKKMLKRLQAN</sequence>
<organism evidence="4 5">
    <name type="scientific">Duganella vulcania</name>
    <dbReference type="NCBI Taxonomy" id="2692166"/>
    <lineage>
        <taxon>Bacteria</taxon>
        <taxon>Pseudomonadati</taxon>
        <taxon>Pseudomonadota</taxon>
        <taxon>Betaproteobacteria</taxon>
        <taxon>Burkholderiales</taxon>
        <taxon>Oxalobacteraceae</taxon>
        <taxon>Telluria group</taxon>
        <taxon>Duganella</taxon>
    </lineage>
</organism>
<dbReference type="Gene3D" id="3.40.50.300">
    <property type="entry name" value="P-loop containing nucleotide triphosphate hydrolases"/>
    <property type="match status" value="1"/>
</dbReference>
<dbReference type="Pfam" id="PF13432">
    <property type="entry name" value="TPR_16"/>
    <property type="match status" value="3"/>
</dbReference>
<dbReference type="PANTHER" id="PTHR12558">
    <property type="entry name" value="CELL DIVISION CYCLE 16,23,27"/>
    <property type="match status" value="1"/>
</dbReference>
<dbReference type="PANTHER" id="PTHR12558:SF13">
    <property type="entry name" value="CELL DIVISION CYCLE PROTEIN 27 HOMOLOG"/>
    <property type="match status" value="1"/>
</dbReference>
<dbReference type="InterPro" id="IPR027417">
    <property type="entry name" value="P-loop_NTPase"/>
</dbReference>
<dbReference type="Pfam" id="PF14559">
    <property type="entry name" value="TPR_19"/>
    <property type="match status" value="1"/>
</dbReference>
<proteinExistence type="predicted"/>
<dbReference type="Proteomes" id="UP000470302">
    <property type="component" value="Unassembled WGS sequence"/>
</dbReference>
<evidence type="ECO:0000256" key="2">
    <source>
        <dbReference type="PROSITE-ProRule" id="PRU00339"/>
    </source>
</evidence>
<evidence type="ECO:0000313" key="4">
    <source>
        <dbReference type="EMBL" id="MYM88069.1"/>
    </source>
</evidence>
<dbReference type="CDD" id="cd00090">
    <property type="entry name" value="HTH_ARSR"/>
    <property type="match status" value="1"/>
</dbReference>
<keyword evidence="2" id="KW-0802">TPR repeat</keyword>
<dbReference type="GO" id="GO:0006355">
    <property type="term" value="P:regulation of DNA-templated transcription"/>
    <property type="evidence" value="ECO:0007669"/>
    <property type="project" value="UniProtKB-ARBA"/>
</dbReference>
<dbReference type="RefSeq" id="WP_161097148.1">
    <property type="nucleotide sequence ID" value="NZ_WWCW01000037.1"/>
</dbReference>
<dbReference type="GO" id="GO:0003677">
    <property type="term" value="F:DNA binding"/>
    <property type="evidence" value="ECO:0007669"/>
    <property type="project" value="UniProtKB-KW"/>
</dbReference>
<dbReference type="PROSITE" id="PS50005">
    <property type="entry name" value="TPR"/>
    <property type="match status" value="2"/>
</dbReference>
<dbReference type="SMART" id="SM00382">
    <property type="entry name" value="AAA"/>
    <property type="match status" value="1"/>
</dbReference>
<accession>A0A845G5A1</accession>
<dbReference type="EMBL" id="WWCW01000037">
    <property type="protein sequence ID" value="MYM88069.1"/>
    <property type="molecule type" value="Genomic_DNA"/>
</dbReference>
<evidence type="ECO:0000313" key="5">
    <source>
        <dbReference type="Proteomes" id="UP000470302"/>
    </source>
</evidence>
<keyword evidence="1" id="KW-0238">DNA-binding</keyword>
<dbReference type="Gene3D" id="1.25.40.10">
    <property type="entry name" value="Tetratricopeptide repeat domain"/>
    <property type="match status" value="5"/>
</dbReference>
<dbReference type="InterPro" id="IPR003107">
    <property type="entry name" value="HAT"/>
</dbReference>
<dbReference type="SUPFAM" id="SSF48452">
    <property type="entry name" value="TPR-like"/>
    <property type="match status" value="2"/>
</dbReference>
<dbReference type="SMART" id="SM00028">
    <property type="entry name" value="TPR"/>
    <property type="match status" value="12"/>
</dbReference>
<dbReference type="GO" id="GO:0006396">
    <property type="term" value="P:RNA processing"/>
    <property type="evidence" value="ECO:0007669"/>
    <property type="project" value="InterPro"/>
</dbReference>
<dbReference type="InterPro" id="IPR036388">
    <property type="entry name" value="WH-like_DNA-bd_sf"/>
</dbReference>
<name>A0A845G5A1_9BURK</name>
<feature type="domain" description="AAA+ ATPase" evidence="3">
    <location>
        <begin position="43"/>
        <end position="339"/>
    </location>
</feature>
<dbReference type="Gene3D" id="1.10.10.10">
    <property type="entry name" value="Winged helix-like DNA-binding domain superfamily/Winged helix DNA-binding domain"/>
    <property type="match status" value="1"/>
</dbReference>
<comment type="caution">
    <text evidence="4">The sequence shown here is derived from an EMBL/GenBank/DDBJ whole genome shotgun (WGS) entry which is preliminary data.</text>
</comment>
<protein>
    <submittedName>
        <fullName evidence="4">Tetratricopeptide repeat protein</fullName>
    </submittedName>
</protein>
<reference evidence="4 5" key="1">
    <citation type="submission" date="2020-01" db="EMBL/GenBank/DDBJ databases">
        <title>Novel species isolated from a subtropical stream in China.</title>
        <authorList>
            <person name="Lu H."/>
        </authorList>
    </citation>
    <scope>NUCLEOTIDE SEQUENCE [LARGE SCALE GENOMIC DNA]</scope>
    <source>
        <strain evidence="4 5">FT82W</strain>
    </source>
</reference>
<dbReference type="InterPro" id="IPR011991">
    <property type="entry name" value="ArsR-like_HTH"/>
</dbReference>
<gene>
    <name evidence="4" type="ORF">GTP91_12875</name>
</gene>
<feature type="repeat" description="TPR" evidence="2">
    <location>
        <begin position="706"/>
        <end position="739"/>
    </location>
</feature>
<dbReference type="Pfam" id="PF13191">
    <property type="entry name" value="AAA_16"/>
    <property type="match status" value="1"/>
</dbReference>
<dbReference type="InterPro" id="IPR003593">
    <property type="entry name" value="AAA+_ATPase"/>
</dbReference>
<dbReference type="InterPro" id="IPR041664">
    <property type="entry name" value="AAA_16"/>
</dbReference>
<dbReference type="SUPFAM" id="SSF46785">
    <property type="entry name" value="Winged helix' DNA-binding domain"/>
    <property type="match status" value="1"/>
</dbReference>
<dbReference type="AlphaFoldDB" id="A0A845G5A1"/>
<dbReference type="InterPro" id="IPR036390">
    <property type="entry name" value="WH_DNA-bd_sf"/>
</dbReference>
<dbReference type="InterPro" id="IPR019734">
    <property type="entry name" value="TPR_rpt"/>
</dbReference>
<evidence type="ECO:0000259" key="3">
    <source>
        <dbReference type="SMART" id="SM00382"/>
    </source>
</evidence>